<dbReference type="NCBIfam" id="TIGR00090">
    <property type="entry name" value="rsfS_iojap_ybeB"/>
    <property type="match status" value="1"/>
</dbReference>
<name>A0A7G9T691_9LACO</name>
<dbReference type="GO" id="GO:0090071">
    <property type="term" value="P:negative regulation of ribosome biogenesis"/>
    <property type="evidence" value="ECO:0007669"/>
    <property type="project" value="UniProtKB-UniRule"/>
</dbReference>
<dbReference type="InterPro" id="IPR043519">
    <property type="entry name" value="NT_sf"/>
</dbReference>
<dbReference type="Proteomes" id="UP000515800">
    <property type="component" value="Chromosome"/>
</dbReference>
<dbReference type="GO" id="GO:0017148">
    <property type="term" value="P:negative regulation of translation"/>
    <property type="evidence" value="ECO:0007669"/>
    <property type="project" value="UniProtKB-UniRule"/>
</dbReference>
<dbReference type="HAMAP" id="MF_01477">
    <property type="entry name" value="Iojap_RsfS"/>
    <property type="match status" value="1"/>
</dbReference>
<evidence type="ECO:0000313" key="3">
    <source>
        <dbReference type="EMBL" id="QNN75616.1"/>
    </source>
</evidence>
<comment type="subunit">
    <text evidence="2">Interacts with ribosomal protein uL14 (rplN).</text>
</comment>
<dbReference type="GO" id="GO:0005737">
    <property type="term" value="C:cytoplasm"/>
    <property type="evidence" value="ECO:0007669"/>
    <property type="project" value="UniProtKB-SubCell"/>
</dbReference>
<dbReference type="AlphaFoldDB" id="A0A7G9T691"/>
<keyword evidence="4" id="KW-1185">Reference proteome</keyword>
<dbReference type="PANTHER" id="PTHR21043:SF0">
    <property type="entry name" value="MITOCHONDRIAL ASSEMBLY OF RIBOSOMAL LARGE SUBUNIT PROTEIN 1"/>
    <property type="match status" value="1"/>
</dbReference>
<comment type="subcellular location">
    <subcellularLocation>
        <location evidence="2">Cytoplasm</location>
    </subcellularLocation>
</comment>
<dbReference type="SUPFAM" id="SSF81301">
    <property type="entry name" value="Nucleotidyltransferase"/>
    <property type="match status" value="1"/>
</dbReference>
<dbReference type="Gene3D" id="3.30.460.10">
    <property type="entry name" value="Beta Polymerase, domain 2"/>
    <property type="match status" value="1"/>
</dbReference>
<evidence type="ECO:0000313" key="4">
    <source>
        <dbReference type="Proteomes" id="UP000515800"/>
    </source>
</evidence>
<dbReference type="InterPro" id="IPR004394">
    <property type="entry name" value="Iojap/RsfS/C7orf30"/>
</dbReference>
<keyword evidence="2" id="KW-0678">Repressor</keyword>
<sequence length="122" mass="13949">MTIKNMLEVAVKAADAKRAEDIVAIDIHEVSLVADAFLILDAPTNRQVLAIVDEIEDQMAKSGWQLINHEGRHEGDWVLMNFGDLIVHVFKKDVRSFYGLEKLWLAQGQEINLDDWLIEETY</sequence>
<comment type="similarity">
    <text evidence="1 2">Belongs to the Iojap/RsfS family.</text>
</comment>
<reference evidence="3 4" key="1">
    <citation type="submission" date="2020-08" db="EMBL/GenBank/DDBJ databases">
        <title>Genome sequence of Weissella diestrammenae KACC 16890T.</title>
        <authorList>
            <person name="Hyun D.-W."/>
            <person name="Bae J.-W."/>
        </authorList>
    </citation>
    <scope>NUCLEOTIDE SEQUENCE [LARGE SCALE GENOMIC DNA]</scope>
    <source>
        <strain evidence="3 4">KACC 16890</strain>
    </source>
</reference>
<dbReference type="GO" id="GO:0043023">
    <property type="term" value="F:ribosomal large subunit binding"/>
    <property type="evidence" value="ECO:0007669"/>
    <property type="project" value="TreeGrafter"/>
</dbReference>
<organism evidence="3 4">
    <name type="scientific">Weissella diestrammenae</name>
    <dbReference type="NCBI Taxonomy" id="1162633"/>
    <lineage>
        <taxon>Bacteria</taxon>
        <taxon>Bacillati</taxon>
        <taxon>Bacillota</taxon>
        <taxon>Bacilli</taxon>
        <taxon>Lactobacillales</taxon>
        <taxon>Lactobacillaceae</taxon>
        <taxon>Weissella</taxon>
    </lineage>
</organism>
<evidence type="ECO:0000256" key="2">
    <source>
        <dbReference type="HAMAP-Rule" id="MF_01477"/>
    </source>
</evidence>
<evidence type="ECO:0000256" key="1">
    <source>
        <dbReference type="ARBA" id="ARBA00010574"/>
    </source>
</evidence>
<dbReference type="GO" id="GO:0042256">
    <property type="term" value="P:cytosolic ribosome assembly"/>
    <property type="evidence" value="ECO:0007669"/>
    <property type="project" value="UniProtKB-UniRule"/>
</dbReference>
<dbReference type="Pfam" id="PF02410">
    <property type="entry name" value="RsfS"/>
    <property type="match status" value="1"/>
</dbReference>
<keyword evidence="2" id="KW-0810">Translation regulation</keyword>
<accession>A0A7G9T691</accession>
<dbReference type="RefSeq" id="WP_187529448.1">
    <property type="nucleotide sequence ID" value="NZ_CP060724.1"/>
</dbReference>
<dbReference type="EMBL" id="CP060724">
    <property type="protein sequence ID" value="QNN75616.1"/>
    <property type="molecule type" value="Genomic_DNA"/>
</dbReference>
<dbReference type="KEGG" id="wdi:H9L19_01705"/>
<dbReference type="PANTHER" id="PTHR21043">
    <property type="entry name" value="IOJAP SUPERFAMILY ORTHOLOG"/>
    <property type="match status" value="1"/>
</dbReference>
<comment type="function">
    <text evidence="2">Functions as a ribosomal silencing factor. Interacts with ribosomal protein uL14 (rplN), blocking formation of intersubunit bridge B8. Prevents association of the 30S and 50S ribosomal subunits and the formation of functional ribosomes, thus repressing translation.</text>
</comment>
<keyword evidence="2" id="KW-0963">Cytoplasm</keyword>
<proteinExistence type="inferred from homology"/>
<protein>
    <recommendedName>
        <fullName evidence="2">Ribosomal silencing factor RsfS</fullName>
    </recommendedName>
</protein>
<gene>
    <name evidence="2 3" type="primary">rsfS</name>
    <name evidence="3" type="ORF">H9L19_01705</name>
</gene>